<dbReference type="PRINTS" id="PR00111">
    <property type="entry name" value="ABHYDROLASE"/>
</dbReference>
<reference evidence="3 4" key="1">
    <citation type="submission" date="2021-05" db="EMBL/GenBank/DDBJ databases">
        <title>A Polyphasic approach of four new species of the genus Ohtaekwangia: Ohtaekwangia histidinii sp. nov., Ohtaekwangia cretensis sp. nov., Ohtaekwangia indiensis sp. nov., Ohtaekwangia reichenbachii sp. nov. from diverse environment.</title>
        <authorList>
            <person name="Octaviana S."/>
        </authorList>
    </citation>
    <scope>NUCLEOTIDE SEQUENCE [LARGE SCALE GENOMIC DNA]</scope>
    <source>
        <strain evidence="3 4">PWU20</strain>
    </source>
</reference>
<dbReference type="EMBL" id="JAHESD010000037">
    <property type="protein sequence ID" value="MBT1704696.1"/>
    <property type="molecule type" value="Genomic_DNA"/>
</dbReference>
<dbReference type="Gene3D" id="3.40.50.1820">
    <property type="entry name" value="alpha/beta hydrolase"/>
    <property type="match status" value="1"/>
</dbReference>
<dbReference type="PRINTS" id="PR00412">
    <property type="entry name" value="EPOXHYDRLASE"/>
</dbReference>
<evidence type="ECO:0000256" key="1">
    <source>
        <dbReference type="ARBA" id="ARBA00022801"/>
    </source>
</evidence>
<dbReference type="PANTHER" id="PTHR43329">
    <property type="entry name" value="EPOXIDE HYDROLASE"/>
    <property type="match status" value="1"/>
</dbReference>
<dbReference type="Proteomes" id="UP000772618">
    <property type="component" value="Unassembled WGS sequence"/>
</dbReference>
<dbReference type="GO" id="GO:0016787">
    <property type="term" value="F:hydrolase activity"/>
    <property type="evidence" value="ECO:0007669"/>
    <property type="project" value="UniProtKB-KW"/>
</dbReference>
<feature type="domain" description="AB hydrolase-1" evidence="2">
    <location>
        <begin position="24"/>
        <end position="263"/>
    </location>
</feature>
<proteinExistence type="predicted"/>
<keyword evidence="1 3" id="KW-0378">Hydrolase</keyword>
<protein>
    <submittedName>
        <fullName evidence="3">Alpha/beta hydrolase</fullName>
    </submittedName>
</protein>
<evidence type="ECO:0000259" key="2">
    <source>
        <dbReference type="Pfam" id="PF00561"/>
    </source>
</evidence>
<evidence type="ECO:0000313" key="4">
    <source>
        <dbReference type="Proteomes" id="UP000772618"/>
    </source>
</evidence>
<comment type="caution">
    <text evidence="3">The sequence shown here is derived from an EMBL/GenBank/DDBJ whole genome shotgun (WGS) entry which is preliminary data.</text>
</comment>
<sequence>METFNHANGITLHCSEEGEGNKEAIIFLHGFPEYGGAWKKQLDFMASVGYHAIAPDQRGYNMSSKPEGVKAYIIDNLVADIVALIGTRKVFLVGHDWGGCVAWEVAIRHPSLLKKLVILNMPHPAVMLHEVKTNPKQMIKSWYQALFQLPVLPELLLKVFNFKFLERSLLNTSIKGTFDSEDLTRYKHAWQQPNALTSMLHWYRAFKYYKSTNDVTVNVPTLIIWGKKDQFLSAEMAEKSKDHCANGKLVMLQDATHWLHHEKTEKVNKLILEFIQEA</sequence>
<evidence type="ECO:0000313" key="3">
    <source>
        <dbReference type="EMBL" id="MBT1704696.1"/>
    </source>
</evidence>
<organism evidence="3 4">
    <name type="scientific">Chryseosolibacter indicus</name>
    <dbReference type="NCBI Taxonomy" id="2782351"/>
    <lineage>
        <taxon>Bacteria</taxon>
        <taxon>Pseudomonadati</taxon>
        <taxon>Bacteroidota</taxon>
        <taxon>Cytophagia</taxon>
        <taxon>Cytophagales</taxon>
        <taxon>Chryseotaleaceae</taxon>
        <taxon>Chryseosolibacter</taxon>
    </lineage>
</organism>
<dbReference type="InterPro" id="IPR000073">
    <property type="entry name" value="AB_hydrolase_1"/>
</dbReference>
<dbReference type="RefSeq" id="WP_254154653.1">
    <property type="nucleotide sequence ID" value="NZ_JAHESD010000037.1"/>
</dbReference>
<dbReference type="InterPro" id="IPR000639">
    <property type="entry name" value="Epox_hydrolase-like"/>
</dbReference>
<keyword evidence="4" id="KW-1185">Reference proteome</keyword>
<accession>A0ABS5VU25</accession>
<dbReference type="SUPFAM" id="SSF53474">
    <property type="entry name" value="alpha/beta-Hydrolases"/>
    <property type="match status" value="1"/>
</dbReference>
<dbReference type="InterPro" id="IPR029058">
    <property type="entry name" value="AB_hydrolase_fold"/>
</dbReference>
<name>A0ABS5VU25_9BACT</name>
<gene>
    <name evidence="3" type="ORF">KK060_15485</name>
</gene>
<dbReference type="Pfam" id="PF00561">
    <property type="entry name" value="Abhydrolase_1"/>
    <property type="match status" value="1"/>
</dbReference>